<comment type="caution">
    <text evidence="1">The sequence shown here is derived from an EMBL/GenBank/DDBJ whole genome shotgun (WGS) entry which is preliminary data.</text>
</comment>
<evidence type="ECO:0000313" key="1">
    <source>
        <dbReference type="EMBL" id="KAA5604399.1"/>
    </source>
</evidence>
<reference evidence="1 2" key="1">
    <citation type="submission" date="2019-09" db="EMBL/GenBank/DDBJ databases">
        <title>Genome sequence of Roseospira marina, one of the more divergent members of the non-sulfur purple photosynthetic bacterial family, the Rhodospirillaceae.</title>
        <authorList>
            <person name="Meyer T."/>
            <person name="Kyndt J."/>
        </authorList>
    </citation>
    <scope>NUCLEOTIDE SEQUENCE [LARGE SCALE GENOMIC DNA]</scope>
    <source>
        <strain evidence="1 2">DSM 15113</strain>
    </source>
</reference>
<organism evidence="1 2">
    <name type="scientific">Roseospira marina</name>
    <dbReference type="NCBI Taxonomy" id="140057"/>
    <lineage>
        <taxon>Bacteria</taxon>
        <taxon>Pseudomonadati</taxon>
        <taxon>Pseudomonadota</taxon>
        <taxon>Alphaproteobacteria</taxon>
        <taxon>Rhodospirillales</taxon>
        <taxon>Rhodospirillaceae</taxon>
        <taxon>Roseospira</taxon>
    </lineage>
</organism>
<proteinExistence type="predicted"/>
<dbReference type="Proteomes" id="UP000324065">
    <property type="component" value="Unassembled WGS sequence"/>
</dbReference>
<name>A0A5M6I9L0_9PROT</name>
<accession>A0A5M6I9L0</accession>
<evidence type="ECO:0000313" key="2">
    <source>
        <dbReference type="Proteomes" id="UP000324065"/>
    </source>
</evidence>
<dbReference type="AlphaFoldDB" id="A0A5M6I9L0"/>
<dbReference type="EMBL" id="VWPJ01000018">
    <property type="protein sequence ID" value="KAA5604399.1"/>
    <property type="molecule type" value="Genomic_DNA"/>
</dbReference>
<gene>
    <name evidence="1" type="ORF">F1188_16190</name>
</gene>
<sequence>MINCTASSLLRQIKKTFADFPDHTVTKLKTSVSLNRVIFQIQFETEGVSPSVFKGYIGKDMAFPTIRARAIRELINEEILDAGTRQADWKPESLQTDTMLKTWLNKVIRTEVLREIGFINTPKKDPYEHEPAWGTW</sequence>
<protein>
    <submittedName>
        <fullName evidence="1">Uncharacterized protein</fullName>
    </submittedName>
</protein>
<keyword evidence="2" id="KW-1185">Reference proteome</keyword>
<dbReference type="RefSeq" id="WP_150063490.1">
    <property type="nucleotide sequence ID" value="NZ_JACHII010000014.1"/>
</dbReference>